<dbReference type="Proteomes" id="UP000432015">
    <property type="component" value="Unassembled WGS sequence"/>
</dbReference>
<proteinExistence type="predicted"/>
<name>A0A7K1L250_9ACTN</name>
<sequence length="131" mass="14268">MGAAMVVEHLVPDGLWEAFQRVAPPAPTRPQGGGRRRASERDVLAAIVLAATTGCTWRRVPPVFGASWQTIYRWFACWSDSGVWDRLYRAVSEDGGAPEWARFAAEAVLARAKQNTSGDEAANPETVNAAR</sequence>
<dbReference type="EMBL" id="WOFH01000006">
    <property type="protein sequence ID" value="MUN38481.1"/>
    <property type="molecule type" value="Genomic_DNA"/>
</dbReference>
<protein>
    <submittedName>
        <fullName evidence="2">Transposase</fullName>
    </submittedName>
</protein>
<evidence type="ECO:0000313" key="3">
    <source>
        <dbReference type="Proteomes" id="UP000432015"/>
    </source>
</evidence>
<gene>
    <name evidence="2" type="ORF">GNZ18_17975</name>
</gene>
<comment type="caution">
    <text evidence="2">The sequence shown here is derived from an EMBL/GenBank/DDBJ whole genome shotgun (WGS) entry which is preliminary data.</text>
</comment>
<dbReference type="PANTHER" id="PTHR46637:SF1">
    <property type="entry name" value="BLL5188 PROTEIN"/>
    <property type="match status" value="1"/>
</dbReference>
<dbReference type="InterPro" id="IPR052909">
    <property type="entry name" value="Transposase_6_like"/>
</dbReference>
<evidence type="ECO:0000259" key="1">
    <source>
        <dbReference type="Pfam" id="PF13340"/>
    </source>
</evidence>
<organism evidence="2 3">
    <name type="scientific">Actinomadura litoris</name>
    <dbReference type="NCBI Taxonomy" id="2678616"/>
    <lineage>
        <taxon>Bacteria</taxon>
        <taxon>Bacillati</taxon>
        <taxon>Actinomycetota</taxon>
        <taxon>Actinomycetes</taxon>
        <taxon>Streptosporangiales</taxon>
        <taxon>Thermomonosporaceae</taxon>
        <taxon>Actinomadura</taxon>
    </lineage>
</organism>
<dbReference type="InterPro" id="IPR025161">
    <property type="entry name" value="IS402-like_dom"/>
</dbReference>
<evidence type="ECO:0000313" key="2">
    <source>
        <dbReference type="EMBL" id="MUN38481.1"/>
    </source>
</evidence>
<feature type="domain" description="Insertion element IS402-like" evidence="1">
    <location>
        <begin position="12"/>
        <end position="87"/>
    </location>
</feature>
<keyword evidence="3" id="KW-1185">Reference proteome</keyword>
<accession>A0A7K1L250</accession>
<dbReference type="RefSeq" id="WP_156217672.1">
    <property type="nucleotide sequence ID" value="NZ_WOFH01000006.1"/>
</dbReference>
<dbReference type="AlphaFoldDB" id="A0A7K1L250"/>
<dbReference type="Pfam" id="PF13340">
    <property type="entry name" value="DUF4096"/>
    <property type="match status" value="1"/>
</dbReference>
<dbReference type="PANTHER" id="PTHR46637">
    <property type="entry name" value="TIS1421-TRANSPOSASE PROTEIN A"/>
    <property type="match status" value="1"/>
</dbReference>
<reference evidence="2 3" key="1">
    <citation type="submission" date="2019-11" db="EMBL/GenBank/DDBJ databases">
        <authorList>
            <person name="Cao P."/>
        </authorList>
    </citation>
    <scope>NUCLEOTIDE SEQUENCE [LARGE SCALE GENOMIC DNA]</scope>
    <source>
        <strain evidence="2 3">NEAU-AAG5</strain>
    </source>
</reference>